<accession>A0A0W0SR28</accession>
<reference evidence="1 2" key="1">
    <citation type="submission" date="2015-11" db="EMBL/GenBank/DDBJ databases">
        <title>Genomic analysis of 38 Legionella species identifies large and diverse effector repertoires.</title>
        <authorList>
            <person name="Burstein D."/>
            <person name="Amaro F."/>
            <person name="Zusman T."/>
            <person name="Lifshitz Z."/>
            <person name="Cohen O."/>
            <person name="Gilbert J.A."/>
            <person name="Pupko T."/>
            <person name="Shuman H.A."/>
            <person name="Segal G."/>
        </authorList>
    </citation>
    <scope>NUCLEOTIDE SEQUENCE [LARGE SCALE GENOMIC DNA]</scope>
    <source>
        <strain evidence="1 2">ATCC 700990</strain>
    </source>
</reference>
<dbReference type="EMBL" id="LNXY01000027">
    <property type="protein sequence ID" value="KTC85808.1"/>
    <property type="molecule type" value="Genomic_DNA"/>
</dbReference>
<dbReference type="Gene3D" id="3.50.50.60">
    <property type="entry name" value="FAD/NAD(P)-binding domain"/>
    <property type="match status" value="1"/>
</dbReference>
<dbReference type="SUPFAM" id="SSF51905">
    <property type="entry name" value="FAD/NAD(P)-binding domain"/>
    <property type="match status" value="1"/>
</dbReference>
<evidence type="ECO:0000313" key="1">
    <source>
        <dbReference type="EMBL" id="KTC85808.1"/>
    </source>
</evidence>
<dbReference type="Proteomes" id="UP000054736">
    <property type="component" value="Unassembled WGS sequence"/>
</dbReference>
<sequence length="529" mass="59619">MPIIIAGSGPVGLYTAILLAKKGYPVQVIDKYVDNFTRPGVVAIQAGETIARQLKRIGIDVEIPLAASSPETYYISDIQRVLYKKAKDLGVIFTKANFKSIKSNAVEVEGTTNLIPCDMLIDCTGENRQVVNYIISNKAPAPFTISKIATNPVKTNFIAFITLSNEDAELLRSYNSKANPVNTVLQFESLREQGWTMNDIPHWDIRRWEYSEKEKRFCCYFEMPDELARAPELPKKEWLATMLKLKTGKTIDFEIEGGSTLKFSSFYVDPHQVENPILEAGPYPFPVVACGDALMSAEYRKGTGIYNGIVCANGLVNATRFNEGKIQVNSQAFYTTMTDYVPTGNQIEAHIREVKQAYQSRLNKLSDIKIHKETLATFFAAHASSPEDETIKKGVFHQIGIFKKLADNLLVSKNYAKACLAYEEVLSACKILEENPSVDITELVKLYDLKARIYSNLERSYRGNNNLLKAEESLVESIQTCEKAITRIGNTEDVTLFKFKKELSDFRIKLEVRQESYTKHEKQQNPSQT</sequence>
<proteinExistence type="predicted"/>
<dbReference type="InterPro" id="IPR036188">
    <property type="entry name" value="FAD/NAD-bd_sf"/>
</dbReference>
<evidence type="ECO:0000313" key="2">
    <source>
        <dbReference type="Proteomes" id="UP000054736"/>
    </source>
</evidence>
<protein>
    <submittedName>
        <fullName evidence="1">3-(3-hydroxyphenyl)propionate hydroxylase</fullName>
    </submittedName>
</protein>
<dbReference type="OrthoDB" id="5636482at2"/>
<keyword evidence="2" id="KW-1185">Reference proteome</keyword>
<dbReference type="STRING" id="1212489.Ldro_2133"/>
<gene>
    <name evidence="1" type="ORF">Ldro_2133</name>
</gene>
<organism evidence="1 2">
    <name type="scientific">Legionella drozanskii LLAP-1</name>
    <dbReference type="NCBI Taxonomy" id="1212489"/>
    <lineage>
        <taxon>Bacteria</taxon>
        <taxon>Pseudomonadati</taxon>
        <taxon>Pseudomonadota</taxon>
        <taxon>Gammaproteobacteria</taxon>
        <taxon>Legionellales</taxon>
        <taxon>Legionellaceae</taxon>
        <taxon>Legionella</taxon>
    </lineage>
</organism>
<dbReference type="AlphaFoldDB" id="A0A0W0SR28"/>
<dbReference type="PATRIC" id="fig|1212489.4.peg.2254"/>
<dbReference type="RefSeq" id="WP_058496412.1">
    <property type="nucleotide sequence ID" value="NZ_CAAAIU010000001.1"/>
</dbReference>
<comment type="caution">
    <text evidence="1">The sequence shown here is derived from an EMBL/GenBank/DDBJ whole genome shotgun (WGS) entry which is preliminary data.</text>
</comment>
<name>A0A0W0SR28_9GAMM</name>